<organism evidence="2 3">
    <name type="scientific">Thalassiosira oceanica</name>
    <name type="common">Marine diatom</name>
    <dbReference type="NCBI Taxonomy" id="159749"/>
    <lineage>
        <taxon>Eukaryota</taxon>
        <taxon>Sar</taxon>
        <taxon>Stramenopiles</taxon>
        <taxon>Ochrophyta</taxon>
        <taxon>Bacillariophyta</taxon>
        <taxon>Coscinodiscophyceae</taxon>
        <taxon>Thalassiosirophycidae</taxon>
        <taxon>Thalassiosirales</taxon>
        <taxon>Thalassiosiraceae</taxon>
        <taxon>Thalassiosira</taxon>
    </lineage>
</organism>
<evidence type="ECO:0000313" key="2">
    <source>
        <dbReference type="EMBL" id="EJK67006.1"/>
    </source>
</evidence>
<feature type="compositionally biased region" description="Basic and acidic residues" evidence="1">
    <location>
        <begin position="69"/>
        <end position="82"/>
    </location>
</feature>
<feature type="compositionally biased region" description="Acidic residues" evidence="1">
    <location>
        <begin position="58"/>
        <end position="68"/>
    </location>
</feature>
<evidence type="ECO:0000313" key="3">
    <source>
        <dbReference type="Proteomes" id="UP000266841"/>
    </source>
</evidence>
<evidence type="ECO:0000256" key="1">
    <source>
        <dbReference type="SAM" id="MobiDB-lite"/>
    </source>
</evidence>
<feature type="region of interest" description="Disordered" evidence="1">
    <location>
        <begin position="1"/>
        <end position="21"/>
    </location>
</feature>
<dbReference type="EMBL" id="AGNL01013794">
    <property type="protein sequence ID" value="EJK67006.1"/>
    <property type="molecule type" value="Genomic_DNA"/>
</dbReference>
<accession>K0T157</accession>
<dbReference type="Proteomes" id="UP000266841">
    <property type="component" value="Unassembled WGS sequence"/>
</dbReference>
<gene>
    <name evidence="2" type="ORF">THAOC_12013</name>
</gene>
<name>K0T157_THAOC</name>
<proteinExistence type="predicted"/>
<sequence>MLTWDHGKVQRKFTHGTPHLPELALNTGKGYLICTRVGKYYRDEIHSAFSSARTFMPDGEEEEEDDMTREDRDTKPSDRKAENGTPGEF</sequence>
<comment type="caution">
    <text evidence="2">The sequence shown here is derived from an EMBL/GenBank/DDBJ whole genome shotgun (WGS) entry which is preliminary data.</text>
</comment>
<feature type="region of interest" description="Disordered" evidence="1">
    <location>
        <begin position="52"/>
        <end position="89"/>
    </location>
</feature>
<protein>
    <submittedName>
        <fullName evidence="2">Uncharacterized protein</fullName>
    </submittedName>
</protein>
<feature type="non-terminal residue" evidence="2">
    <location>
        <position position="89"/>
    </location>
</feature>
<reference evidence="2 3" key="1">
    <citation type="journal article" date="2012" name="Genome Biol.">
        <title>Genome and low-iron response of an oceanic diatom adapted to chronic iron limitation.</title>
        <authorList>
            <person name="Lommer M."/>
            <person name="Specht M."/>
            <person name="Roy A.S."/>
            <person name="Kraemer L."/>
            <person name="Andreson R."/>
            <person name="Gutowska M.A."/>
            <person name="Wolf J."/>
            <person name="Bergner S.V."/>
            <person name="Schilhabel M.B."/>
            <person name="Klostermeier U.C."/>
            <person name="Beiko R.G."/>
            <person name="Rosenstiel P."/>
            <person name="Hippler M."/>
            <person name="Laroche J."/>
        </authorList>
    </citation>
    <scope>NUCLEOTIDE SEQUENCE [LARGE SCALE GENOMIC DNA]</scope>
    <source>
        <strain evidence="2 3">CCMP1005</strain>
    </source>
</reference>
<keyword evidence="3" id="KW-1185">Reference proteome</keyword>
<dbReference type="AlphaFoldDB" id="K0T157"/>